<organism evidence="3 4">
    <name type="scientific">Halomicrobium zhouii</name>
    <dbReference type="NCBI Taxonomy" id="767519"/>
    <lineage>
        <taxon>Archaea</taxon>
        <taxon>Methanobacteriati</taxon>
        <taxon>Methanobacteriota</taxon>
        <taxon>Stenosarchaea group</taxon>
        <taxon>Halobacteria</taxon>
        <taxon>Halobacteriales</taxon>
        <taxon>Haloarculaceae</taxon>
        <taxon>Halomicrobium</taxon>
    </lineage>
</organism>
<dbReference type="AlphaFoldDB" id="A0A1I6LA84"/>
<dbReference type="Proteomes" id="UP000199062">
    <property type="component" value="Unassembled WGS sequence"/>
</dbReference>
<evidence type="ECO:0000313" key="3">
    <source>
        <dbReference type="EMBL" id="SFS00314.1"/>
    </source>
</evidence>
<dbReference type="EMBL" id="FOZK01000002">
    <property type="protein sequence ID" value="SFS00314.1"/>
    <property type="molecule type" value="Genomic_DNA"/>
</dbReference>
<dbReference type="OrthoDB" id="241828at2157"/>
<protein>
    <recommendedName>
        <fullName evidence="2">DUF7344 domain-containing protein</fullName>
    </recommendedName>
</protein>
<gene>
    <name evidence="3" type="ORF">SAMN05216559_2343</name>
</gene>
<reference evidence="3 4" key="1">
    <citation type="submission" date="2016-10" db="EMBL/GenBank/DDBJ databases">
        <authorList>
            <person name="de Groot N.N."/>
        </authorList>
    </citation>
    <scope>NUCLEOTIDE SEQUENCE [LARGE SCALE GENOMIC DNA]</scope>
    <source>
        <strain evidence="3 4">CGMCC 1.10457</strain>
    </source>
</reference>
<sequence>MTEQSPSGPESEDWRGMTPCDRGLTAPMVDDVFGLLADWRRRTVCRYFVTTGSNSVHVDTLAAAVARRVSDDEIDASETREQAIRESLVHDHLPRMDEAGVLDFDVRSESVCYWGNPTLEKWAEHAEAVTDR</sequence>
<evidence type="ECO:0000256" key="1">
    <source>
        <dbReference type="SAM" id="MobiDB-lite"/>
    </source>
</evidence>
<feature type="region of interest" description="Disordered" evidence="1">
    <location>
        <begin position="1"/>
        <end position="20"/>
    </location>
</feature>
<dbReference type="Pfam" id="PF24035">
    <property type="entry name" value="DUF7344"/>
    <property type="match status" value="1"/>
</dbReference>
<dbReference type="InterPro" id="IPR055768">
    <property type="entry name" value="DUF7344"/>
</dbReference>
<dbReference type="RefSeq" id="WP_089816699.1">
    <property type="nucleotide sequence ID" value="NZ_FOZK01000002.1"/>
</dbReference>
<evidence type="ECO:0000313" key="4">
    <source>
        <dbReference type="Proteomes" id="UP000199062"/>
    </source>
</evidence>
<proteinExistence type="predicted"/>
<name>A0A1I6LA84_9EURY</name>
<dbReference type="Gene3D" id="1.10.10.10">
    <property type="entry name" value="Winged helix-like DNA-binding domain superfamily/Winged helix DNA-binding domain"/>
    <property type="match status" value="1"/>
</dbReference>
<keyword evidence="4" id="KW-1185">Reference proteome</keyword>
<evidence type="ECO:0000259" key="2">
    <source>
        <dbReference type="Pfam" id="PF24035"/>
    </source>
</evidence>
<dbReference type="InterPro" id="IPR036388">
    <property type="entry name" value="WH-like_DNA-bd_sf"/>
</dbReference>
<feature type="domain" description="DUF7344" evidence="2">
    <location>
        <begin position="33"/>
        <end position="111"/>
    </location>
</feature>
<accession>A0A1I6LA84</accession>
<dbReference type="STRING" id="767519.SAMN05216559_2343"/>